<dbReference type="Proteomes" id="UP000015105">
    <property type="component" value="Chromosome 5D"/>
</dbReference>
<reference evidence="2" key="1">
    <citation type="journal article" date="2014" name="Science">
        <title>Ancient hybridizations among the ancestral genomes of bread wheat.</title>
        <authorList>
            <consortium name="International Wheat Genome Sequencing Consortium,"/>
            <person name="Marcussen T."/>
            <person name="Sandve S.R."/>
            <person name="Heier L."/>
            <person name="Spannagl M."/>
            <person name="Pfeifer M."/>
            <person name="Jakobsen K.S."/>
            <person name="Wulff B.B."/>
            <person name="Steuernagel B."/>
            <person name="Mayer K.F."/>
            <person name="Olsen O.A."/>
        </authorList>
    </citation>
    <scope>NUCLEOTIDE SEQUENCE [LARGE SCALE GENOMIC DNA]</scope>
    <source>
        <strain evidence="2">cv. AL8/78</strain>
    </source>
</reference>
<evidence type="ECO:0000313" key="1">
    <source>
        <dbReference type="EnsemblPlants" id="AET5Gv21238400.3"/>
    </source>
</evidence>
<protein>
    <submittedName>
        <fullName evidence="1">Uncharacterized protein</fullName>
    </submittedName>
</protein>
<sequence>MLFYSSDCQYSLVWLRKELNAMVLLPEEGSEPSIYLPPASRPRHRKRGEERICCVWLCKLQNTIGCAGWLVDVLVLFKILSC</sequence>
<reference evidence="1" key="5">
    <citation type="journal article" date="2021" name="G3 (Bethesda)">
        <title>Aegilops tauschii genome assembly Aet v5.0 features greater sequence contiguity and improved annotation.</title>
        <authorList>
            <person name="Wang L."/>
            <person name="Zhu T."/>
            <person name="Rodriguez J.C."/>
            <person name="Deal K.R."/>
            <person name="Dubcovsky J."/>
            <person name="McGuire P.E."/>
            <person name="Lux T."/>
            <person name="Spannagl M."/>
            <person name="Mayer K.F.X."/>
            <person name="Baldrich P."/>
            <person name="Meyers B.C."/>
            <person name="Huo N."/>
            <person name="Gu Y.Q."/>
            <person name="Zhou H."/>
            <person name="Devos K.M."/>
            <person name="Bennetzen J.L."/>
            <person name="Unver T."/>
            <person name="Budak H."/>
            <person name="Gulick P.J."/>
            <person name="Galiba G."/>
            <person name="Kalapos B."/>
            <person name="Nelson D.R."/>
            <person name="Li P."/>
            <person name="You F.M."/>
            <person name="Luo M.C."/>
            <person name="Dvorak J."/>
        </authorList>
    </citation>
    <scope>NUCLEOTIDE SEQUENCE [LARGE SCALE GENOMIC DNA]</scope>
    <source>
        <strain evidence="1">cv. AL8/78</strain>
    </source>
</reference>
<evidence type="ECO:0000313" key="2">
    <source>
        <dbReference type="Proteomes" id="UP000015105"/>
    </source>
</evidence>
<organism evidence="1 2">
    <name type="scientific">Aegilops tauschii subsp. strangulata</name>
    <name type="common">Goatgrass</name>
    <dbReference type="NCBI Taxonomy" id="200361"/>
    <lineage>
        <taxon>Eukaryota</taxon>
        <taxon>Viridiplantae</taxon>
        <taxon>Streptophyta</taxon>
        <taxon>Embryophyta</taxon>
        <taxon>Tracheophyta</taxon>
        <taxon>Spermatophyta</taxon>
        <taxon>Magnoliopsida</taxon>
        <taxon>Liliopsida</taxon>
        <taxon>Poales</taxon>
        <taxon>Poaceae</taxon>
        <taxon>BOP clade</taxon>
        <taxon>Pooideae</taxon>
        <taxon>Triticodae</taxon>
        <taxon>Triticeae</taxon>
        <taxon>Triticinae</taxon>
        <taxon>Aegilops</taxon>
    </lineage>
</organism>
<reference evidence="2" key="2">
    <citation type="journal article" date="2017" name="Nat. Plants">
        <title>The Aegilops tauschii genome reveals multiple impacts of transposons.</title>
        <authorList>
            <person name="Zhao G."/>
            <person name="Zou C."/>
            <person name="Li K."/>
            <person name="Wang K."/>
            <person name="Li T."/>
            <person name="Gao L."/>
            <person name="Zhang X."/>
            <person name="Wang H."/>
            <person name="Yang Z."/>
            <person name="Liu X."/>
            <person name="Jiang W."/>
            <person name="Mao L."/>
            <person name="Kong X."/>
            <person name="Jiao Y."/>
            <person name="Jia J."/>
        </authorList>
    </citation>
    <scope>NUCLEOTIDE SEQUENCE [LARGE SCALE GENOMIC DNA]</scope>
    <source>
        <strain evidence="2">cv. AL8/78</strain>
    </source>
</reference>
<proteinExistence type="predicted"/>
<keyword evidence="2" id="KW-1185">Reference proteome</keyword>
<dbReference type="Gramene" id="AET5Gv21238400.3">
    <property type="protein sequence ID" value="AET5Gv21238400.3"/>
    <property type="gene ID" value="AET5Gv21238400"/>
</dbReference>
<accession>A0A453MMA0</accession>
<dbReference type="AlphaFoldDB" id="A0A453MMA0"/>
<dbReference type="EnsemblPlants" id="AET5Gv21238400.3">
    <property type="protein sequence ID" value="AET5Gv21238400.3"/>
    <property type="gene ID" value="AET5Gv21238400"/>
</dbReference>
<reference evidence="1" key="4">
    <citation type="submission" date="2019-03" db="UniProtKB">
        <authorList>
            <consortium name="EnsemblPlants"/>
        </authorList>
    </citation>
    <scope>IDENTIFICATION</scope>
</reference>
<reference evidence="1" key="3">
    <citation type="journal article" date="2017" name="Nature">
        <title>Genome sequence of the progenitor of the wheat D genome Aegilops tauschii.</title>
        <authorList>
            <person name="Luo M.C."/>
            <person name="Gu Y.Q."/>
            <person name="Puiu D."/>
            <person name="Wang H."/>
            <person name="Twardziok S.O."/>
            <person name="Deal K.R."/>
            <person name="Huo N."/>
            <person name="Zhu T."/>
            <person name="Wang L."/>
            <person name="Wang Y."/>
            <person name="McGuire P.E."/>
            <person name="Liu S."/>
            <person name="Long H."/>
            <person name="Ramasamy R.K."/>
            <person name="Rodriguez J.C."/>
            <person name="Van S.L."/>
            <person name="Yuan L."/>
            <person name="Wang Z."/>
            <person name="Xia Z."/>
            <person name="Xiao L."/>
            <person name="Anderson O.D."/>
            <person name="Ouyang S."/>
            <person name="Liang Y."/>
            <person name="Zimin A.V."/>
            <person name="Pertea G."/>
            <person name="Qi P."/>
            <person name="Bennetzen J.L."/>
            <person name="Dai X."/>
            <person name="Dawson M.W."/>
            <person name="Muller H.G."/>
            <person name="Kugler K."/>
            <person name="Rivarola-Duarte L."/>
            <person name="Spannagl M."/>
            <person name="Mayer K.F.X."/>
            <person name="Lu F.H."/>
            <person name="Bevan M.W."/>
            <person name="Leroy P."/>
            <person name="Li P."/>
            <person name="You F.M."/>
            <person name="Sun Q."/>
            <person name="Liu Z."/>
            <person name="Lyons E."/>
            <person name="Wicker T."/>
            <person name="Salzberg S.L."/>
            <person name="Devos K.M."/>
            <person name="Dvorak J."/>
        </authorList>
    </citation>
    <scope>NUCLEOTIDE SEQUENCE [LARGE SCALE GENOMIC DNA]</scope>
    <source>
        <strain evidence="1">cv. AL8/78</strain>
    </source>
</reference>
<name>A0A453MMA0_AEGTS</name>